<dbReference type="PANTHER" id="PTHR40254:SF1">
    <property type="entry name" value="BLR0577 PROTEIN"/>
    <property type="match status" value="1"/>
</dbReference>
<dbReference type="InterPro" id="IPR052189">
    <property type="entry name" value="L-asp_N-monooxygenase_NS-form"/>
</dbReference>
<feature type="domain" description="FAD-dependent urate hydroxylase HpyO/Asp monooxygenase CreE-like FAD/NAD(P)-binding" evidence="1">
    <location>
        <begin position="11"/>
        <end position="164"/>
    </location>
</feature>
<evidence type="ECO:0000313" key="3">
    <source>
        <dbReference type="Proteomes" id="UP000541470"/>
    </source>
</evidence>
<dbReference type="AlphaFoldDB" id="A0A7Y0B0R7"/>
<dbReference type="InterPro" id="IPR038732">
    <property type="entry name" value="HpyO/CreE_NAD-binding"/>
</dbReference>
<protein>
    <submittedName>
        <fullName evidence="2">FAD-dependent oxidoreductase</fullName>
    </submittedName>
</protein>
<dbReference type="InterPro" id="IPR036188">
    <property type="entry name" value="FAD/NAD-bd_sf"/>
</dbReference>
<proteinExistence type="predicted"/>
<dbReference type="SUPFAM" id="SSF51905">
    <property type="entry name" value="FAD/NAD(P)-binding domain"/>
    <property type="match status" value="1"/>
</dbReference>
<dbReference type="PRINTS" id="PR00368">
    <property type="entry name" value="FADPNR"/>
</dbReference>
<evidence type="ECO:0000259" key="1">
    <source>
        <dbReference type="Pfam" id="PF13454"/>
    </source>
</evidence>
<dbReference type="EMBL" id="JABBGK010000012">
    <property type="protein sequence ID" value="NML77049.1"/>
    <property type="molecule type" value="Genomic_DNA"/>
</dbReference>
<evidence type="ECO:0000313" key="2">
    <source>
        <dbReference type="EMBL" id="NML77049.1"/>
    </source>
</evidence>
<dbReference type="PANTHER" id="PTHR40254">
    <property type="entry name" value="BLR0577 PROTEIN"/>
    <property type="match status" value="1"/>
</dbReference>
<dbReference type="RefSeq" id="WP_169595619.1">
    <property type="nucleotide sequence ID" value="NZ_JABBGK010000012.1"/>
</dbReference>
<sequence length="482" mass="51560">MPSFARLPVVAIIGGGFSGAAIALHLARAARAGQEARIIVFEPRAKLGKGLAYDTDEPTNRINVPASKMSLFPDEPDSFSQWIEETGALAGDDEAFARDGQPFPRRHVFGDYVHAKLAPLLSSGAVEHRQGRVTGLTRLNGRWRVSADDGSDIEADLVVLATSHPETAPPRVLSPLVGDPRHITDPTAAGALDAIGEDDRVLIVGNGLTSADVVAALTARGHVGPIISISRRGLRSRGHPAVVGDPYGDFVSQPARSASQLLSRIRKTLREAGDQGLGWHVVLDAVRGQGQDIWRTLPLSERRRLVRHVRPYWDAHRFRIAPQVGNVLDHAVHTGRLEVLAASIASASRADDALTIVVRLRGSRVDRELTVEAVVVTTGPAHGSILESQPFLAELGQRGYLSLCPSGLGLRCDDRSRALGADGHVASGLFIGGPLARGTFGELMGLPQVTDHAVFVADQLLTSLAEIATEQEARRQVPRSFP</sequence>
<comment type="caution">
    <text evidence="2">The sequence shown here is derived from an EMBL/GenBank/DDBJ whole genome shotgun (WGS) entry which is preliminary data.</text>
</comment>
<dbReference type="Pfam" id="PF13454">
    <property type="entry name" value="NAD_binding_9"/>
    <property type="match status" value="1"/>
</dbReference>
<dbReference type="Gene3D" id="3.50.50.60">
    <property type="entry name" value="FAD/NAD(P)-binding domain"/>
    <property type="match status" value="1"/>
</dbReference>
<name>A0A7Y0B0R7_9HYPH</name>
<organism evidence="2 3">
    <name type="scientific">Rhizobium terricola</name>
    <dbReference type="NCBI Taxonomy" id="2728849"/>
    <lineage>
        <taxon>Bacteria</taxon>
        <taxon>Pseudomonadati</taxon>
        <taxon>Pseudomonadota</taxon>
        <taxon>Alphaproteobacteria</taxon>
        <taxon>Hyphomicrobiales</taxon>
        <taxon>Rhizobiaceae</taxon>
        <taxon>Rhizobium/Agrobacterium group</taxon>
        <taxon>Rhizobium</taxon>
    </lineage>
</organism>
<reference evidence="2 3" key="1">
    <citation type="submission" date="2020-04" db="EMBL/GenBank/DDBJ databases">
        <title>Rhizobium sp. S-51 isolated from soil.</title>
        <authorList>
            <person name="Dahal R.H."/>
        </authorList>
    </citation>
    <scope>NUCLEOTIDE SEQUENCE [LARGE SCALE GENOMIC DNA]</scope>
    <source>
        <strain evidence="2 3">S-51</strain>
    </source>
</reference>
<accession>A0A7Y0B0R7</accession>
<gene>
    <name evidence="2" type="ORF">HHL25_23190</name>
</gene>
<keyword evidence="3" id="KW-1185">Reference proteome</keyword>
<dbReference type="Proteomes" id="UP000541470">
    <property type="component" value="Unassembled WGS sequence"/>
</dbReference>